<feature type="domain" description="CBS" evidence="2">
    <location>
        <begin position="111"/>
        <end position="172"/>
    </location>
</feature>
<dbReference type="AlphaFoldDB" id="A0A7X5LNJ2"/>
<evidence type="ECO:0000313" key="4">
    <source>
        <dbReference type="Proteomes" id="UP000470213"/>
    </source>
</evidence>
<comment type="caution">
    <text evidence="3">The sequence shown here is derived from an EMBL/GenBank/DDBJ whole genome shotgun (WGS) entry which is preliminary data.</text>
</comment>
<dbReference type="PROSITE" id="PS51371">
    <property type="entry name" value="CBS"/>
    <property type="match status" value="2"/>
</dbReference>
<reference evidence="3 4" key="1">
    <citation type="submission" date="2020-01" db="EMBL/GenBank/DDBJ databases">
        <authorList>
            <person name="Chen J."/>
            <person name="Zhu S."/>
            <person name="Yang J."/>
        </authorList>
    </citation>
    <scope>NUCLEOTIDE SEQUENCE [LARGE SCALE GENOMIC DNA]</scope>
    <source>
        <strain evidence="3 4">345S023</strain>
    </source>
</reference>
<organism evidence="3 4">
    <name type="scientific">Alteromonas profundi</name>
    <dbReference type="NCBI Taxonomy" id="2696062"/>
    <lineage>
        <taxon>Bacteria</taxon>
        <taxon>Pseudomonadati</taxon>
        <taxon>Pseudomonadota</taxon>
        <taxon>Gammaproteobacteria</taxon>
        <taxon>Alteromonadales</taxon>
        <taxon>Alteromonadaceae</taxon>
        <taxon>Alteromonas/Salinimonas group</taxon>
        <taxon>Alteromonas</taxon>
    </lineage>
</organism>
<gene>
    <name evidence="3" type="ORF">GTH32_15850</name>
</gene>
<protein>
    <submittedName>
        <fullName evidence="3">CBS domain-containing protein</fullName>
    </submittedName>
</protein>
<dbReference type="Proteomes" id="UP000470213">
    <property type="component" value="Unassembled WGS sequence"/>
</dbReference>
<evidence type="ECO:0000256" key="1">
    <source>
        <dbReference type="PROSITE-ProRule" id="PRU00703"/>
    </source>
</evidence>
<dbReference type="Pfam" id="PF00571">
    <property type="entry name" value="CBS"/>
    <property type="match status" value="2"/>
</dbReference>
<keyword evidence="4" id="KW-1185">Reference proteome</keyword>
<dbReference type="Gene3D" id="3.10.580.10">
    <property type="entry name" value="CBS-domain"/>
    <property type="match status" value="1"/>
</dbReference>
<proteinExistence type="predicted"/>
<keyword evidence="1" id="KW-0129">CBS domain</keyword>
<dbReference type="SUPFAM" id="SSF54631">
    <property type="entry name" value="CBS-domain pair"/>
    <property type="match status" value="1"/>
</dbReference>
<dbReference type="InterPro" id="IPR046342">
    <property type="entry name" value="CBS_dom_sf"/>
</dbReference>
<dbReference type="RefSeq" id="WP_163087562.1">
    <property type="nucleotide sequence ID" value="NZ_JAAAWN010000026.1"/>
</dbReference>
<accession>A0A7X5LNJ2</accession>
<dbReference type="InterPro" id="IPR000644">
    <property type="entry name" value="CBS_dom"/>
</dbReference>
<dbReference type="SMART" id="SM00116">
    <property type="entry name" value="CBS"/>
    <property type="match status" value="2"/>
</dbReference>
<evidence type="ECO:0000313" key="3">
    <source>
        <dbReference type="EMBL" id="NDV92648.1"/>
    </source>
</evidence>
<name>A0A7X5LNJ2_9ALTE</name>
<feature type="domain" description="CBS" evidence="2">
    <location>
        <begin position="37"/>
        <end position="94"/>
    </location>
</feature>
<evidence type="ECO:0000259" key="2">
    <source>
        <dbReference type="PROSITE" id="PS51371"/>
    </source>
</evidence>
<dbReference type="EMBL" id="JAAAWN010000026">
    <property type="protein sequence ID" value="NDV92648.1"/>
    <property type="molecule type" value="Genomic_DNA"/>
</dbReference>
<sequence>MHTLPLYKTDAADTLVWPVIENSISMSSSAMAVFTDFKQHTPHVIDASEPAIKVENIMRQSHVRMMLVVNANNEFIGVVTADDVDEQHIMQRTVELKVTREELQVRDFTKLKTSLMSFDFNELARSSVGDVIETLKDYGQHHCLVLDRSNHEVRGVISVSDIARALKAPLNIQDKPTFSQLIHVLAA</sequence>